<keyword evidence="2" id="KW-1185">Reference proteome</keyword>
<sequence length="51" mass="5902">MSTFPVRNSSPSRLRSRTTHYHTCNQAKIYKQNQCFPTFLSNINVIPSEIS</sequence>
<dbReference type="RefSeq" id="WP_164511236.1">
    <property type="nucleotide sequence ID" value="NZ_JBHSSM010000026.1"/>
</dbReference>
<comment type="caution">
    <text evidence="1">The sequence shown here is derived from an EMBL/GenBank/DDBJ whole genome shotgun (WGS) entry which is preliminary data.</text>
</comment>
<reference evidence="2" key="1">
    <citation type="journal article" date="2019" name="Int. J. Syst. Evol. Microbiol.">
        <title>The Global Catalogue of Microorganisms (GCM) 10K type strain sequencing project: providing services to taxonomists for standard genome sequencing and annotation.</title>
        <authorList>
            <consortium name="The Broad Institute Genomics Platform"/>
            <consortium name="The Broad Institute Genome Sequencing Center for Infectious Disease"/>
            <person name="Wu L."/>
            <person name="Ma J."/>
        </authorList>
    </citation>
    <scope>NUCLEOTIDE SEQUENCE [LARGE SCALE GENOMIC DNA]</scope>
    <source>
        <strain evidence="2">CCM 8897</strain>
    </source>
</reference>
<gene>
    <name evidence="1" type="ORF">ACFQHW_11635</name>
</gene>
<evidence type="ECO:0000313" key="1">
    <source>
        <dbReference type="EMBL" id="MFC6316217.1"/>
    </source>
</evidence>
<protein>
    <submittedName>
        <fullName evidence="1">Uncharacterized protein</fullName>
    </submittedName>
</protein>
<dbReference type="EMBL" id="JBHSSM010000026">
    <property type="protein sequence ID" value="MFC6316217.1"/>
    <property type="molecule type" value="Genomic_DNA"/>
</dbReference>
<accession>A0ABW1UQG6</accession>
<organism evidence="1 2">
    <name type="scientific">Lapidilactobacillus achengensis</name>
    <dbReference type="NCBI Taxonomy" id="2486000"/>
    <lineage>
        <taxon>Bacteria</taxon>
        <taxon>Bacillati</taxon>
        <taxon>Bacillota</taxon>
        <taxon>Bacilli</taxon>
        <taxon>Lactobacillales</taxon>
        <taxon>Lactobacillaceae</taxon>
        <taxon>Lapidilactobacillus</taxon>
    </lineage>
</organism>
<dbReference type="Proteomes" id="UP001596310">
    <property type="component" value="Unassembled WGS sequence"/>
</dbReference>
<evidence type="ECO:0000313" key="2">
    <source>
        <dbReference type="Proteomes" id="UP001596310"/>
    </source>
</evidence>
<proteinExistence type="predicted"/>
<name>A0ABW1UQG6_9LACO</name>